<evidence type="ECO:0000256" key="1">
    <source>
        <dbReference type="ARBA" id="ARBA00007921"/>
    </source>
</evidence>
<evidence type="ECO:0000313" key="11">
    <source>
        <dbReference type="EMBL" id="RCK79691.1"/>
    </source>
</evidence>
<dbReference type="InterPro" id="IPR006073">
    <property type="entry name" value="GTP-bd"/>
</dbReference>
<dbReference type="PROSITE" id="PS50823">
    <property type="entry name" value="KH_TYPE_2"/>
    <property type="match status" value="1"/>
</dbReference>
<dbReference type="AlphaFoldDB" id="A0A367ZQR8"/>
<keyword evidence="6" id="KW-0699">rRNA-binding</keyword>
<dbReference type="InterPro" id="IPR015946">
    <property type="entry name" value="KH_dom-like_a/b"/>
</dbReference>
<dbReference type="InterPro" id="IPR027417">
    <property type="entry name" value="P-loop_NTPase"/>
</dbReference>
<reference evidence="11 12" key="1">
    <citation type="submission" date="2018-05" db="EMBL/GenBank/DDBJ databases">
        <title>A metagenomic window into the 2 km-deep terrestrial subsurface aquifer revealed taxonomically and functionally diverse microbial community comprising novel uncultured bacterial lineages.</title>
        <authorList>
            <person name="Kadnikov V.V."/>
            <person name="Mardanov A.V."/>
            <person name="Beletsky A.V."/>
            <person name="Banks D."/>
            <person name="Pimenov N.V."/>
            <person name="Frank Y.A."/>
            <person name="Karnachuk O.V."/>
            <person name="Ravin N.V."/>
        </authorList>
    </citation>
    <scope>NUCLEOTIDE SEQUENCE [LARGE SCALE GENOMIC DNA]</scope>
    <source>
        <strain evidence="11">BY5</strain>
    </source>
</reference>
<dbReference type="InterPro" id="IPR004044">
    <property type="entry name" value="KH_dom_type_2"/>
</dbReference>
<dbReference type="Proteomes" id="UP000252355">
    <property type="component" value="Unassembled WGS sequence"/>
</dbReference>
<dbReference type="Gene3D" id="3.30.300.20">
    <property type="match status" value="1"/>
</dbReference>
<dbReference type="HAMAP" id="MF_00367">
    <property type="entry name" value="GTPase_Era"/>
    <property type="match status" value="1"/>
</dbReference>
<evidence type="ECO:0000256" key="4">
    <source>
        <dbReference type="ARBA" id="ARBA00022884"/>
    </source>
</evidence>
<organism evidence="11 12">
    <name type="scientific">Candidatus Ozemobacter sibiricus</name>
    <dbReference type="NCBI Taxonomy" id="2268124"/>
    <lineage>
        <taxon>Bacteria</taxon>
        <taxon>Candidatus Ozemobacteria</taxon>
        <taxon>Candidatus Ozemobacterales</taxon>
        <taxon>Candidatus Ozemobacteraceae</taxon>
        <taxon>Candidatus Ozemobacter</taxon>
    </lineage>
</organism>
<evidence type="ECO:0000259" key="9">
    <source>
        <dbReference type="PROSITE" id="PS50823"/>
    </source>
</evidence>
<evidence type="ECO:0000256" key="2">
    <source>
        <dbReference type="ARBA" id="ARBA00020484"/>
    </source>
</evidence>
<keyword evidence="6" id="KW-0963">Cytoplasm</keyword>
<feature type="domain" description="Era-type G" evidence="10">
    <location>
        <begin position="4"/>
        <end position="173"/>
    </location>
</feature>
<dbReference type="Pfam" id="PF07650">
    <property type="entry name" value="KH_2"/>
    <property type="match status" value="1"/>
</dbReference>
<dbReference type="InterPro" id="IPR030388">
    <property type="entry name" value="G_ERA_dom"/>
</dbReference>
<evidence type="ECO:0000256" key="6">
    <source>
        <dbReference type="HAMAP-Rule" id="MF_00367"/>
    </source>
</evidence>
<comment type="subcellular location">
    <subcellularLocation>
        <location evidence="6">Cytoplasm</location>
    </subcellularLocation>
    <subcellularLocation>
        <location evidence="6">Cell membrane</location>
        <topology evidence="6">Peripheral membrane protein</topology>
    </subcellularLocation>
</comment>
<dbReference type="NCBIfam" id="TIGR00231">
    <property type="entry name" value="small_GTP"/>
    <property type="match status" value="1"/>
</dbReference>
<dbReference type="Gene3D" id="3.40.50.300">
    <property type="entry name" value="P-loop containing nucleotide triphosphate hydrolases"/>
    <property type="match status" value="1"/>
</dbReference>
<evidence type="ECO:0000256" key="7">
    <source>
        <dbReference type="PROSITE-ProRule" id="PRU01050"/>
    </source>
</evidence>
<gene>
    <name evidence="6" type="primary">era</name>
    <name evidence="11" type="ORF">OZSIB_4163</name>
</gene>
<dbReference type="InterPro" id="IPR009019">
    <property type="entry name" value="KH_sf_prok-type"/>
</dbReference>
<feature type="region of interest" description="G3" evidence="7">
    <location>
        <begin position="59"/>
        <end position="62"/>
    </location>
</feature>
<feature type="region of interest" description="G1" evidence="7">
    <location>
        <begin position="12"/>
        <end position="19"/>
    </location>
</feature>
<dbReference type="Pfam" id="PF01926">
    <property type="entry name" value="MMR_HSR1"/>
    <property type="match status" value="1"/>
</dbReference>
<dbReference type="PANTHER" id="PTHR42698:SF1">
    <property type="entry name" value="GTPASE ERA, MITOCHONDRIAL"/>
    <property type="match status" value="1"/>
</dbReference>
<dbReference type="InterPro" id="IPR005225">
    <property type="entry name" value="Small_GTP-bd"/>
</dbReference>
<evidence type="ECO:0000256" key="3">
    <source>
        <dbReference type="ARBA" id="ARBA00022741"/>
    </source>
</evidence>
<dbReference type="SUPFAM" id="SSF52540">
    <property type="entry name" value="P-loop containing nucleoside triphosphate hydrolases"/>
    <property type="match status" value="1"/>
</dbReference>
<evidence type="ECO:0000256" key="8">
    <source>
        <dbReference type="RuleBase" id="RU003761"/>
    </source>
</evidence>
<feature type="binding site" evidence="6">
    <location>
        <begin position="12"/>
        <end position="19"/>
    </location>
    <ligand>
        <name>GTP</name>
        <dbReference type="ChEBI" id="CHEBI:37565"/>
    </ligand>
</feature>
<evidence type="ECO:0000313" key="12">
    <source>
        <dbReference type="Proteomes" id="UP000252355"/>
    </source>
</evidence>
<feature type="binding site" evidence="6">
    <location>
        <begin position="123"/>
        <end position="126"/>
    </location>
    <ligand>
        <name>GTP</name>
        <dbReference type="ChEBI" id="CHEBI:37565"/>
    </ligand>
</feature>
<dbReference type="GO" id="GO:0000028">
    <property type="term" value="P:ribosomal small subunit assembly"/>
    <property type="evidence" value="ECO:0007669"/>
    <property type="project" value="TreeGrafter"/>
</dbReference>
<comment type="function">
    <text evidence="6">An essential GTPase that binds both GDP and GTP, with rapid nucleotide exchange. Plays a role in 16S rRNA processing and 30S ribosomal subunit biogenesis and possibly also in cell cycle regulation and energy metabolism.</text>
</comment>
<dbReference type="PROSITE" id="PS51713">
    <property type="entry name" value="G_ERA"/>
    <property type="match status" value="1"/>
</dbReference>
<sequence>MTQRFGAIGVFGRANAGKSTLVNALVGEPVSIVSNRPQTTRRRILGILTVGESQVVFCDTPGLHAIRNQLDSFMATEIEATTAGLQGALYLVDTADPVVEEDAAHLAHLGPRLQSGPVFLVLNKIDRAEAGTLDDLEQRYLGLFPFQKVFRISAREGEGLPALQESLLAILPEGPHAYAPDDYTSLTEREIVEEVIREVLLHRYSHEVPHAVAVVVEEFKERENGKTFIAAQLYLEKENHKKIVIGKNGEGIKTVGAMAREKLNQLLGRDIFLQLWVKVRPNWRKSKEWVRRLGYQRR</sequence>
<comment type="subunit">
    <text evidence="6">Monomer.</text>
</comment>
<dbReference type="GO" id="GO:0005829">
    <property type="term" value="C:cytosol"/>
    <property type="evidence" value="ECO:0007669"/>
    <property type="project" value="TreeGrafter"/>
</dbReference>
<dbReference type="GO" id="GO:0005886">
    <property type="term" value="C:plasma membrane"/>
    <property type="evidence" value="ECO:0007669"/>
    <property type="project" value="UniProtKB-SubCell"/>
</dbReference>
<feature type="region of interest" description="G2" evidence="7">
    <location>
        <begin position="38"/>
        <end position="42"/>
    </location>
</feature>
<dbReference type="CDD" id="cd22534">
    <property type="entry name" value="KH-II_Era"/>
    <property type="match status" value="1"/>
</dbReference>
<feature type="domain" description="KH type-2" evidence="9">
    <location>
        <begin position="196"/>
        <end position="281"/>
    </location>
</feature>
<evidence type="ECO:0000256" key="5">
    <source>
        <dbReference type="ARBA" id="ARBA00023134"/>
    </source>
</evidence>
<proteinExistence type="inferred from homology"/>
<dbReference type="CDD" id="cd04163">
    <property type="entry name" value="Era"/>
    <property type="match status" value="1"/>
</dbReference>
<feature type="region of interest" description="G5" evidence="7">
    <location>
        <begin position="152"/>
        <end position="154"/>
    </location>
</feature>
<keyword evidence="5 6" id="KW-0342">GTP-binding</keyword>
<dbReference type="SUPFAM" id="SSF54814">
    <property type="entry name" value="Prokaryotic type KH domain (KH-domain type II)"/>
    <property type="match status" value="1"/>
</dbReference>
<keyword evidence="3 6" id="KW-0547">Nucleotide-binding</keyword>
<protein>
    <recommendedName>
        <fullName evidence="2 6">GTPase Era</fullName>
    </recommendedName>
</protein>
<dbReference type="GO" id="GO:0003924">
    <property type="term" value="F:GTPase activity"/>
    <property type="evidence" value="ECO:0007669"/>
    <property type="project" value="UniProtKB-UniRule"/>
</dbReference>
<name>A0A367ZQR8_9BACT</name>
<dbReference type="EMBL" id="QOQW01000011">
    <property type="protein sequence ID" value="RCK79691.1"/>
    <property type="molecule type" value="Genomic_DNA"/>
</dbReference>
<evidence type="ECO:0000259" key="10">
    <source>
        <dbReference type="PROSITE" id="PS51713"/>
    </source>
</evidence>
<dbReference type="GO" id="GO:0043024">
    <property type="term" value="F:ribosomal small subunit binding"/>
    <property type="evidence" value="ECO:0007669"/>
    <property type="project" value="TreeGrafter"/>
</dbReference>
<accession>A0A367ZQR8</accession>
<keyword evidence="6" id="KW-0690">Ribosome biogenesis</keyword>
<dbReference type="NCBIfam" id="NF000908">
    <property type="entry name" value="PRK00089.1"/>
    <property type="match status" value="1"/>
</dbReference>
<dbReference type="GO" id="GO:0005525">
    <property type="term" value="F:GTP binding"/>
    <property type="evidence" value="ECO:0007669"/>
    <property type="project" value="UniProtKB-UniRule"/>
</dbReference>
<keyword evidence="4 6" id="KW-0694">RNA-binding</keyword>
<comment type="caution">
    <text evidence="11">The sequence shown here is derived from an EMBL/GenBank/DDBJ whole genome shotgun (WGS) entry which is preliminary data.</text>
</comment>
<dbReference type="GO" id="GO:0070181">
    <property type="term" value="F:small ribosomal subunit rRNA binding"/>
    <property type="evidence" value="ECO:0007669"/>
    <property type="project" value="UniProtKB-UniRule"/>
</dbReference>
<dbReference type="PANTHER" id="PTHR42698">
    <property type="entry name" value="GTPASE ERA"/>
    <property type="match status" value="1"/>
</dbReference>
<dbReference type="InterPro" id="IPR005662">
    <property type="entry name" value="GTPase_Era-like"/>
</dbReference>
<feature type="region of interest" description="G4" evidence="7">
    <location>
        <begin position="123"/>
        <end position="126"/>
    </location>
</feature>
<comment type="similarity">
    <text evidence="1 6 7 8">Belongs to the TRAFAC class TrmE-Era-EngA-EngB-Septin-like GTPase superfamily. Era GTPase family.</text>
</comment>
<keyword evidence="6" id="KW-0472">Membrane</keyword>
<dbReference type="NCBIfam" id="TIGR00436">
    <property type="entry name" value="era"/>
    <property type="match status" value="1"/>
</dbReference>
<keyword evidence="6" id="KW-1003">Cell membrane</keyword>
<feature type="binding site" evidence="6">
    <location>
        <begin position="59"/>
        <end position="63"/>
    </location>
    <ligand>
        <name>GTP</name>
        <dbReference type="ChEBI" id="CHEBI:37565"/>
    </ligand>
</feature>